<dbReference type="PANTHER" id="PTHR43658:SF8">
    <property type="entry name" value="17-BETA-HYDROXYSTEROID DEHYDROGENASE 14-RELATED"/>
    <property type="match status" value="1"/>
</dbReference>
<dbReference type="InterPro" id="IPR036291">
    <property type="entry name" value="NAD(P)-bd_dom_sf"/>
</dbReference>
<dbReference type="PANTHER" id="PTHR43658">
    <property type="entry name" value="SHORT-CHAIN DEHYDROGENASE/REDUCTASE"/>
    <property type="match status" value="1"/>
</dbReference>
<protein>
    <submittedName>
        <fullName evidence="3">3-hydroxyacyl-CoA dehydrogenase type-2-like</fullName>
    </submittedName>
</protein>
<keyword evidence="2" id="KW-1185">Reference proteome</keyword>
<dbReference type="InterPro" id="IPR002347">
    <property type="entry name" value="SDR_fam"/>
</dbReference>
<keyword evidence="1" id="KW-0560">Oxidoreductase</keyword>
<evidence type="ECO:0000313" key="2">
    <source>
        <dbReference type="Proteomes" id="UP000695022"/>
    </source>
</evidence>
<dbReference type="PRINTS" id="PR00081">
    <property type="entry name" value="GDHRDH"/>
</dbReference>
<gene>
    <name evidence="3" type="primary">LOC106816767</name>
</gene>
<evidence type="ECO:0000256" key="1">
    <source>
        <dbReference type="ARBA" id="ARBA00023002"/>
    </source>
</evidence>
<dbReference type="Gene3D" id="3.40.50.720">
    <property type="entry name" value="NAD(P)-binding Rossmann-like Domain"/>
    <property type="match status" value="1"/>
</dbReference>
<accession>A0ABM1EXG1</accession>
<dbReference type="Pfam" id="PF00106">
    <property type="entry name" value="adh_short"/>
    <property type="match status" value="1"/>
</dbReference>
<dbReference type="SUPFAM" id="SSF51735">
    <property type="entry name" value="NAD(P)-binding Rossmann-fold domains"/>
    <property type="match status" value="1"/>
</dbReference>
<dbReference type="Proteomes" id="UP000695022">
    <property type="component" value="Unplaced"/>
</dbReference>
<dbReference type="GeneID" id="106816767"/>
<organism evidence="2 3">
    <name type="scientific">Priapulus caudatus</name>
    <name type="common">Priapulid worm</name>
    <dbReference type="NCBI Taxonomy" id="37621"/>
    <lineage>
        <taxon>Eukaryota</taxon>
        <taxon>Metazoa</taxon>
        <taxon>Ecdysozoa</taxon>
        <taxon>Scalidophora</taxon>
        <taxon>Priapulida</taxon>
        <taxon>Priapulimorpha</taxon>
        <taxon>Priapulimorphida</taxon>
        <taxon>Priapulidae</taxon>
        <taxon>Priapulus</taxon>
    </lineage>
</organism>
<evidence type="ECO:0000313" key="3">
    <source>
        <dbReference type="RefSeq" id="XP_014676882.1"/>
    </source>
</evidence>
<reference evidence="3" key="1">
    <citation type="submission" date="2025-08" db="UniProtKB">
        <authorList>
            <consortium name="RefSeq"/>
        </authorList>
    </citation>
    <scope>IDENTIFICATION</scope>
</reference>
<name>A0ABM1EXG1_PRICU</name>
<sequence length="135" mass="14089">MASIRTVKGLVGIVTGGASGLGQATAQRLVQQGAKIVVCDLPGSKGQDIADKLGPNATFAPTDVTSETDVKKAIETAKGMFGRLDMAVSCAGIGVAFKTYNFNKQLPHSLADFQRVLVVNMVGTFNVIRLPSLPL</sequence>
<proteinExistence type="predicted"/>
<dbReference type="RefSeq" id="XP_014676882.1">
    <property type="nucleotide sequence ID" value="XM_014821396.1"/>
</dbReference>